<keyword evidence="1" id="KW-0812">Transmembrane</keyword>
<keyword evidence="1" id="KW-1133">Transmembrane helix</keyword>
<feature type="transmembrane region" description="Helical" evidence="1">
    <location>
        <begin position="12"/>
        <end position="36"/>
    </location>
</feature>
<keyword evidence="3" id="KW-1185">Reference proteome</keyword>
<dbReference type="Proteomes" id="UP000320735">
    <property type="component" value="Unassembled WGS sequence"/>
</dbReference>
<evidence type="ECO:0000256" key="1">
    <source>
        <dbReference type="SAM" id="Phobius"/>
    </source>
</evidence>
<comment type="caution">
    <text evidence="2">The sequence shown here is derived from an EMBL/GenBank/DDBJ whole genome shotgun (WGS) entry which is preliminary data.</text>
</comment>
<organism evidence="2 3">
    <name type="scientific">Symmachiella macrocystis</name>
    <dbReference type="NCBI Taxonomy" id="2527985"/>
    <lineage>
        <taxon>Bacteria</taxon>
        <taxon>Pseudomonadati</taxon>
        <taxon>Planctomycetota</taxon>
        <taxon>Planctomycetia</taxon>
        <taxon>Planctomycetales</taxon>
        <taxon>Planctomycetaceae</taxon>
        <taxon>Symmachiella</taxon>
    </lineage>
</organism>
<accession>A0A5C6BPC9</accession>
<evidence type="ECO:0000313" key="3">
    <source>
        <dbReference type="Proteomes" id="UP000320735"/>
    </source>
</evidence>
<gene>
    <name evidence="2" type="ORF">CA54_23770</name>
</gene>
<reference evidence="2 3" key="1">
    <citation type="submission" date="2019-02" db="EMBL/GenBank/DDBJ databases">
        <title>Deep-cultivation of Planctomycetes and their phenomic and genomic characterization uncovers novel biology.</title>
        <authorList>
            <person name="Wiegand S."/>
            <person name="Jogler M."/>
            <person name="Boedeker C."/>
            <person name="Pinto D."/>
            <person name="Vollmers J."/>
            <person name="Rivas-Marin E."/>
            <person name="Kohn T."/>
            <person name="Peeters S.H."/>
            <person name="Heuer A."/>
            <person name="Rast P."/>
            <person name="Oberbeckmann S."/>
            <person name="Bunk B."/>
            <person name="Jeske O."/>
            <person name="Meyerdierks A."/>
            <person name="Storesund J.E."/>
            <person name="Kallscheuer N."/>
            <person name="Luecker S."/>
            <person name="Lage O.M."/>
            <person name="Pohl T."/>
            <person name="Merkel B.J."/>
            <person name="Hornburger P."/>
            <person name="Mueller R.-W."/>
            <person name="Bruemmer F."/>
            <person name="Labrenz M."/>
            <person name="Spormann A.M."/>
            <person name="Op Den Camp H."/>
            <person name="Overmann J."/>
            <person name="Amann R."/>
            <person name="Jetten M.S.M."/>
            <person name="Mascher T."/>
            <person name="Medema M.H."/>
            <person name="Devos D.P."/>
            <person name="Kaster A.-K."/>
            <person name="Ovreas L."/>
            <person name="Rohde M."/>
            <person name="Galperin M.Y."/>
            <person name="Jogler C."/>
        </authorList>
    </citation>
    <scope>NUCLEOTIDE SEQUENCE [LARGE SCALE GENOMIC DNA]</scope>
    <source>
        <strain evidence="2 3">CA54</strain>
    </source>
</reference>
<dbReference type="EMBL" id="SJPP01000001">
    <property type="protein sequence ID" value="TWU13542.1"/>
    <property type="molecule type" value="Genomic_DNA"/>
</dbReference>
<sequence length="49" mass="5582">MFSPIPSPTEIILLVVKFGCNVGACVIIFMLVDYLVESMRTPRDDERHQ</sequence>
<protein>
    <submittedName>
        <fullName evidence="2">Uncharacterized protein</fullName>
    </submittedName>
</protein>
<evidence type="ECO:0000313" key="2">
    <source>
        <dbReference type="EMBL" id="TWU13542.1"/>
    </source>
</evidence>
<proteinExistence type="predicted"/>
<dbReference type="AlphaFoldDB" id="A0A5C6BPC9"/>
<keyword evidence="1" id="KW-0472">Membrane</keyword>
<name>A0A5C6BPC9_9PLAN</name>